<name>A0A6M0CR42_9FLAO</name>
<gene>
    <name evidence="2" type="ORF">GWK10_12240</name>
</gene>
<feature type="transmembrane region" description="Helical" evidence="1">
    <location>
        <begin position="12"/>
        <end position="30"/>
    </location>
</feature>
<comment type="caution">
    <text evidence="2">The sequence shown here is derived from an EMBL/GenBank/DDBJ whole genome shotgun (WGS) entry which is preliminary data.</text>
</comment>
<keyword evidence="1" id="KW-0472">Membrane</keyword>
<dbReference type="EMBL" id="JAABOQ010000005">
    <property type="protein sequence ID" value="NER17987.1"/>
    <property type="molecule type" value="Genomic_DNA"/>
</dbReference>
<organism evidence="2 3">
    <name type="scientific">Spongiivirga citrea</name>
    <dbReference type="NCBI Taxonomy" id="1481457"/>
    <lineage>
        <taxon>Bacteria</taxon>
        <taxon>Pseudomonadati</taxon>
        <taxon>Bacteroidota</taxon>
        <taxon>Flavobacteriia</taxon>
        <taxon>Flavobacteriales</taxon>
        <taxon>Flavobacteriaceae</taxon>
        <taxon>Spongiivirga</taxon>
    </lineage>
</organism>
<evidence type="ECO:0000313" key="2">
    <source>
        <dbReference type="EMBL" id="NER17987.1"/>
    </source>
</evidence>
<keyword evidence="1" id="KW-1133">Transmembrane helix</keyword>
<evidence type="ECO:0000313" key="3">
    <source>
        <dbReference type="Proteomes" id="UP000474296"/>
    </source>
</evidence>
<proteinExistence type="predicted"/>
<dbReference type="RefSeq" id="WP_164032674.1">
    <property type="nucleotide sequence ID" value="NZ_JAABOQ010000005.1"/>
</dbReference>
<dbReference type="Proteomes" id="UP000474296">
    <property type="component" value="Unassembled WGS sequence"/>
</dbReference>
<protein>
    <submittedName>
        <fullName evidence="2">Uncharacterized protein</fullName>
    </submittedName>
</protein>
<sequence length="111" mass="12811">MILIYNNKGILIPVFIIVPLFVCILINGFLKNYVGGVFSYDYDFQIVLGIGLLFSSLWIYLTSHDLIKTNGKKEKIEMNNHFFYIPNRFWTYIILVAAILLLIGGIIETFN</sequence>
<keyword evidence="3" id="KW-1185">Reference proteome</keyword>
<feature type="transmembrane region" description="Helical" evidence="1">
    <location>
        <begin position="82"/>
        <end position="107"/>
    </location>
</feature>
<dbReference type="AlphaFoldDB" id="A0A6M0CR42"/>
<reference evidence="2 3" key="1">
    <citation type="submission" date="2020-01" db="EMBL/GenBank/DDBJ databases">
        <title>Spongiivirga citrea KCTC 32990T.</title>
        <authorList>
            <person name="Wang G."/>
        </authorList>
    </citation>
    <scope>NUCLEOTIDE SEQUENCE [LARGE SCALE GENOMIC DNA]</scope>
    <source>
        <strain evidence="2 3">KCTC 32990</strain>
    </source>
</reference>
<keyword evidence="1" id="KW-0812">Transmembrane</keyword>
<evidence type="ECO:0000256" key="1">
    <source>
        <dbReference type="SAM" id="Phobius"/>
    </source>
</evidence>
<accession>A0A6M0CR42</accession>
<feature type="transmembrane region" description="Helical" evidence="1">
    <location>
        <begin position="42"/>
        <end position="61"/>
    </location>
</feature>